<dbReference type="Proteomes" id="UP000314011">
    <property type="component" value="Unassembled WGS sequence"/>
</dbReference>
<dbReference type="InterPro" id="IPR036390">
    <property type="entry name" value="WH_DNA-bd_sf"/>
</dbReference>
<evidence type="ECO:0000256" key="1">
    <source>
        <dbReference type="SAM" id="MobiDB-lite"/>
    </source>
</evidence>
<feature type="compositionally biased region" description="Basic and acidic residues" evidence="1">
    <location>
        <begin position="230"/>
        <end position="246"/>
    </location>
</feature>
<keyword evidence="3" id="KW-1185">Reference proteome</keyword>
<protein>
    <submittedName>
        <fullName evidence="2">Replication initiation protein</fullName>
    </submittedName>
</protein>
<feature type="region of interest" description="Disordered" evidence="1">
    <location>
        <begin position="230"/>
        <end position="268"/>
    </location>
</feature>
<organism evidence="2 3">
    <name type="scientific">Pelagovum pacificum</name>
    <dbReference type="NCBI Taxonomy" id="2588711"/>
    <lineage>
        <taxon>Bacteria</taxon>
        <taxon>Pseudomonadati</taxon>
        <taxon>Pseudomonadota</taxon>
        <taxon>Alphaproteobacteria</taxon>
        <taxon>Rhodobacterales</taxon>
        <taxon>Paracoccaceae</taxon>
        <taxon>Pelagovum</taxon>
    </lineage>
</organism>
<dbReference type="Pfam" id="PF21205">
    <property type="entry name" value="Rep3_C"/>
    <property type="match status" value="1"/>
</dbReference>
<evidence type="ECO:0000313" key="2">
    <source>
        <dbReference type="EMBL" id="TNY30461.1"/>
    </source>
</evidence>
<evidence type="ECO:0000313" key="3">
    <source>
        <dbReference type="Proteomes" id="UP000314011"/>
    </source>
</evidence>
<sequence>MESLTVSSSMLIPSASNVEITPAMLTVLWGVAHEIDRLRLPPNYPDAKWLEIPTRLLRNPEGRSDNVWLKSCLRRLMGVELEGGNKDTEWGAVVLAQWEMTEGGSKVRLLIPPAAIAAIRAPKTFAKIEITAAYRLKGHARRLYAALADKKRMGQTWWEYTLPELQTLFDLRGKYSKWYDFSRYVLTPAIAEINDFGTVEVTAMPVKFGRSIGSVRFDWRWKDIRAAEVTDEQNERHGSARHKDQGDGSAPPLTEEAKATERQSAFLEWSKENKGQPYSDFIYWYDSKH</sequence>
<dbReference type="OrthoDB" id="7057930at2"/>
<dbReference type="EMBL" id="VFFF01000008">
    <property type="protein sequence ID" value="TNY30461.1"/>
    <property type="molecule type" value="Genomic_DNA"/>
</dbReference>
<dbReference type="AlphaFoldDB" id="A0A5C5G7D8"/>
<reference evidence="2 3" key="1">
    <citation type="submission" date="2019-06" db="EMBL/GenBank/DDBJ databases">
        <title>Genome of new Rhodobacteraceae sp. SM1903.</title>
        <authorList>
            <person name="Ren X."/>
        </authorList>
    </citation>
    <scope>NUCLEOTIDE SEQUENCE [LARGE SCALE GENOMIC DNA]</scope>
    <source>
        <strain evidence="2 3">SM1903</strain>
    </source>
</reference>
<dbReference type="Gene3D" id="1.10.10.10">
    <property type="entry name" value="Winged helix-like DNA-binding domain superfamily/Winged helix DNA-binding domain"/>
    <property type="match status" value="1"/>
</dbReference>
<proteinExistence type="predicted"/>
<accession>A0A5C5G7D8</accession>
<dbReference type="InterPro" id="IPR036388">
    <property type="entry name" value="WH-like_DNA-bd_sf"/>
</dbReference>
<dbReference type="SUPFAM" id="SSF46785">
    <property type="entry name" value="Winged helix' DNA-binding domain"/>
    <property type="match status" value="1"/>
</dbReference>
<comment type="caution">
    <text evidence="2">The sequence shown here is derived from an EMBL/GenBank/DDBJ whole genome shotgun (WGS) entry which is preliminary data.</text>
</comment>
<gene>
    <name evidence="2" type="ORF">FHY64_20065</name>
</gene>
<name>A0A5C5G7D8_9RHOB</name>